<dbReference type="PANTHER" id="PTHR33840">
    <property type="match status" value="1"/>
</dbReference>
<reference evidence="3 4" key="1">
    <citation type="submission" date="2017-01" db="EMBL/GenBank/DDBJ databases">
        <authorList>
            <person name="Mah S.A."/>
            <person name="Swanson W.J."/>
            <person name="Moy G.W."/>
            <person name="Vacquier V.D."/>
        </authorList>
    </citation>
    <scope>NUCLEOTIDE SEQUENCE [LARGE SCALE GENOMIC DNA]</scope>
    <source>
        <strain evidence="3 4">DSM 29590</strain>
    </source>
</reference>
<name>A0A1N7FE40_9RHOB</name>
<dbReference type="AlphaFoldDB" id="A0A1N7FE40"/>
<dbReference type="Proteomes" id="UP000186019">
    <property type="component" value="Unassembled WGS sequence"/>
</dbReference>
<dbReference type="SUPFAM" id="SSF53474">
    <property type="entry name" value="alpha/beta-Hydrolases"/>
    <property type="match status" value="1"/>
</dbReference>
<feature type="region of interest" description="Disordered" evidence="1">
    <location>
        <begin position="334"/>
        <end position="358"/>
    </location>
</feature>
<protein>
    <submittedName>
        <fullName evidence="3">Uncharacterized alpha/beta hydrolase domain</fullName>
    </submittedName>
</protein>
<dbReference type="OrthoDB" id="4378831at2"/>
<dbReference type="GO" id="GO:0016787">
    <property type="term" value="F:hydrolase activity"/>
    <property type="evidence" value="ECO:0007669"/>
    <property type="project" value="UniProtKB-KW"/>
</dbReference>
<feature type="domain" description="T6SS Phospholipase effector Tle1-like catalytic" evidence="2">
    <location>
        <begin position="37"/>
        <end position="286"/>
    </location>
</feature>
<evidence type="ECO:0000313" key="4">
    <source>
        <dbReference type="Proteomes" id="UP000186019"/>
    </source>
</evidence>
<keyword evidence="4" id="KW-1185">Reference proteome</keyword>
<gene>
    <name evidence="3" type="ORF">SAMN05421666_0950</name>
</gene>
<evidence type="ECO:0000256" key="1">
    <source>
        <dbReference type="SAM" id="MobiDB-lite"/>
    </source>
</evidence>
<dbReference type="InterPro" id="IPR018712">
    <property type="entry name" value="Tle1-like_cat"/>
</dbReference>
<evidence type="ECO:0000259" key="2">
    <source>
        <dbReference type="Pfam" id="PF09994"/>
    </source>
</evidence>
<dbReference type="RefSeq" id="WP_076531408.1">
    <property type="nucleotide sequence ID" value="NZ_CANNEL010000001.1"/>
</dbReference>
<dbReference type="InterPro" id="IPR029058">
    <property type="entry name" value="AB_hydrolase_fold"/>
</dbReference>
<organism evidence="3 4">
    <name type="scientific">Roseovarius nanhaiticus</name>
    <dbReference type="NCBI Taxonomy" id="573024"/>
    <lineage>
        <taxon>Bacteria</taxon>
        <taxon>Pseudomonadati</taxon>
        <taxon>Pseudomonadota</taxon>
        <taxon>Alphaproteobacteria</taxon>
        <taxon>Rhodobacterales</taxon>
        <taxon>Roseobacteraceae</taxon>
        <taxon>Roseovarius</taxon>
    </lineage>
</organism>
<accession>A0A1N7FE40</accession>
<dbReference type="PANTHER" id="PTHR33840:SF1">
    <property type="entry name" value="TLE1 PHOSPHOLIPASE DOMAIN-CONTAINING PROTEIN"/>
    <property type="match status" value="1"/>
</dbReference>
<sequence>MLRKWVRRLYEWALPGGEEHLRAGREGGHARRGPVKHVVILDGTMSSLLPGEESNAGRIFRLLARERGTHLNLYYEAGLQWQDWRSTLGVMMGRGLNRQIRRAYGHLSSRYRPGDTIYLIGFSRGAYAVRSLAGAIERVGLLRAEDAIERNVRQAWRYYRNPPAQGVLEAHRRAHCHAEVPIEMVGVFDSVKALGLRLPLLWRWDAATYAFHSDALGASVRHGYHALALHETRVAYSPVLWRSVPGSCKDVQQMWFRGAHGDIGGHLEGFEPARPLANIPLVWMLERGEAAGLPLPDGWHREIHCDPGAPSVGTWRGWGWLFLLRARREVGVDPSESVHETAGEAAQDMMPDARTPPV</sequence>
<proteinExistence type="predicted"/>
<dbReference type="STRING" id="573024.SAMN05216208_1186"/>
<evidence type="ECO:0000313" key="3">
    <source>
        <dbReference type="EMBL" id="SIR98486.1"/>
    </source>
</evidence>
<keyword evidence="3" id="KW-0378">Hydrolase</keyword>
<dbReference type="Pfam" id="PF09994">
    <property type="entry name" value="T6SS_Tle1-like_cat"/>
    <property type="match status" value="1"/>
</dbReference>
<dbReference type="EMBL" id="FTNV01000001">
    <property type="protein sequence ID" value="SIR98486.1"/>
    <property type="molecule type" value="Genomic_DNA"/>
</dbReference>